<dbReference type="InterPro" id="IPR012551">
    <property type="entry name" value="DUF1707_SHOCT-like"/>
</dbReference>
<dbReference type="PANTHER" id="PTHR40763">
    <property type="entry name" value="MEMBRANE PROTEIN-RELATED"/>
    <property type="match status" value="1"/>
</dbReference>
<evidence type="ECO:0000313" key="2">
    <source>
        <dbReference type="EMBL" id="PPK68062.1"/>
    </source>
</evidence>
<dbReference type="Pfam" id="PF08044">
    <property type="entry name" value="DUF1707"/>
    <property type="match status" value="1"/>
</dbReference>
<keyword evidence="3" id="KW-1185">Reference proteome</keyword>
<dbReference type="EMBL" id="PTIX01000006">
    <property type="protein sequence ID" value="PPK68062.1"/>
    <property type="molecule type" value="Genomic_DNA"/>
</dbReference>
<comment type="caution">
    <text evidence="2">The sequence shown here is derived from an EMBL/GenBank/DDBJ whole genome shotgun (WGS) entry which is preliminary data.</text>
</comment>
<organism evidence="2 3">
    <name type="scientific">Actinokineospora auranticolor</name>
    <dbReference type="NCBI Taxonomy" id="155976"/>
    <lineage>
        <taxon>Bacteria</taxon>
        <taxon>Bacillati</taxon>
        <taxon>Actinomycetota</taxon>
        <taxon>Actinomycetes</taxon>
        <taxon>Pseudonocardiales</taxon>
        <taxon>Pseudonocardiaceae</taxon>
        <taxon>Actinokineospora</taxon>
    </lineage>
</organism>
<dbReference type="AlphaFoldDB" id="A0A2S6GS38"/>
<name>A0A2S6GS38_9PSEU</name>
<proteinExistence type="predicted"/>
<evidence type="ECO:0000259" key="1">
    <source>
        <dbReference type="Pfam" id="PF08044"/>
    </source>
</evidence>
<gene>
    <name evidence="2" type="ORF">CLV40_106295</name>
</gene>
<accession>A0A2S6GS38</accession>
<sequence length="211" mass="22933">MVSTESFAAPISPRDFRVSDAEREHVVGVLQKAIGHGLLSLDEFSTRTDTALASKTRAELNSVLVDLPGVVNREPGSPTAAPPVEFRTTMSSIRREGPWVVPREMTILNRMSSSDFDFTEAVITHAEVRIHLDVAGGSVELLLPERSRCVANDIEVVAGAVKNKARNETGGGPLFVLTGRVKAGSVEISRPSYVRIGSLTIRKPWKVSWDT</sequence>
<dbReference type="PANTHER" id="PTHR40763:SF5">
    <property type="entry name" value="MEMBRANE PROTEIN"/>
    <property type="match status" value="1"/>
</dbReference>
<dbReference type="Proteomes" id="UP000239203">
    <property type="component" value="Unassembled WGS sequence"/>
</dbReference>
<evidence type="ECO:0000313" key="3">
    <source>
        <dbReference type="Proteomes" id="UP000239203"/>
    </source>
</evidence>
<reference evidence="2 3" key="1">
    <citation type="submission" date="2018-02" db="EMBL/GenBank/DDBJ databases">
        <title>Genomic Encyclopedia of Archaeal and Bacterial Type Strains, Phase II (KMG-II): from individual species to whole genera.</title>
        <authorList>
            <person name="Goeker M."/>
        </authorList>
    </citation>
    <scope>NUCLEOTIDE SEQUENCE [LARGE SCALE GENOMIC DNA]</scope>
    <source>
        <strain evidence="2 3">YU 961-1</strain>
    </source>
</reference>
<feature type="domain" description="DUF1707" evidence="1">
    <location>
        <begin position="17"/>
        <end position="68"/>
    </location>
</feature>
<protein>
    <submittedName>
        <fullName evidence="2">Uncharacterized protein DUF1707</fullName>
    </submittedName>
</protein>